<dbReference type="PATRIC" id="fig|1171373.8.peg.938"/>
<dbReference type="InterPro" id="IPR005746">
    <property type="entry name" value="Thioredoxin"/>
</dbReference>
<name>K7SHM7_ACIA4</name>
<organism evidence="8 9">
    <name type="scientific">Acidipropionibacterium acidipropionici (strain ATCC 4875 / DSM 20272 / JCM 6432 / NBRC 12425 / NCIMB 8070 / 4)</name>
    <name type="common">Propionibacterium acidipropionici</name>
    <dbReference type="NCBI Taxonomy" id="1171373"/>
    <lineage>
        <taxon>Bacteria</taxon>
        <taxon>Bacillati</taxon>
        <taxon>Actinomycetota</taxon>
        <taxon>Actinomycetes</taxon>
        <taxon>Propionibacteriales</taxon>
        <taxon>Propionibacteriaceae</taxon>
        <taxon>Acidipropionibacterium</taxon>
    </lineage>
</organism>
<dbReference type="GO" id="GO:0005829">
    <property type="term" value="C:cytosol"/>
    <property type="evidence" value="ECO:0007669"/>
    <property type="project" value="TreeGrafter"/>
</dbReference>
<dbReference type="PANTHER" id="PTHR45663:SF40">
    <property type="entry name" value="THIOREDOXIN 2"/>
    <property type="match status" value="1"/>
</dbReference>
<gene>
    <name evidence="8" type="ordered locus">PACID_09280</name>
</gene>
<protein>
    <recommendedName>
        <fullName evidence="6">Thioredoxin</fullName>
    </recommendedName>
</protein>
<evidence type="ECO:0000256" key="3">
    <source>
        <dbReference type="ARBA" id="ARBA00022982"/>
    </source>
</evidence>
<dbReference type="CDD" id="cd02947">
    <property type="entry name" value="TRX_family"/>
    <property type="match status" value="1"/>
</dbReference>
<keyword evidence="4" id="KW-1015">Disulfide bond</keyword>
<dbReference type="SUPFAM" id="SSF52833">
    <property type="entry name" value="Thioredoxin-like"/>
    <property type="match status" value="1"/>
</dbReference>
<keyword evidence="3" id="KW-0249">Electron transport</keyword>
<dbReference type="InterPro" id="IPR036249">
    <property type="entry name" value="Thioredoxin-like_sf"/>
</dbReference>
<dbReference type="PROSITE" id="PS51352">
    <property type="entry name" value="THIOREDOXIN_2"/>
    <property type="match status" value="1"/>
</dbReference>
<evidence type="ECO:0000313" key="9">
    <source>
        <dbReference type="Proteomes" id="UP000000214"/>
    </source>
</evidence>
<dbReference type="AlphaFoldDB" id="K7SHM7"/>
<dbReference type="Pfam" id="PF00085">
    <property type="entry name" value="Thioredoxin"/>
    <property type="match status" value="1"/>
</dbReference>
<sequence>MTADITEALMATVALSTENFSSTVDANDVVLIDFWAGWCNPCMRFAPIYDEASSRHEDVTFAKVDTEDQQDLSAALEITSIPTIMAFRSGYLVFRQAGLLPGAQLDELIEKVKELDPEELKRQADAQRESA</sequence>
<evidence type="ECO:0000256" key="6">
    <source>
        <dbReference type="NCBIfam" id="TIGR01068"/>
    </source>
</evidence>
<dbReference type="InterPro" id="IPR013766">
    <property type="entry name" value="Thioredoxin_domain"/>
</dbReference>
<proteinExistence type="inferred from homology"/>
<dbReference type="Gene3D" id="3.40.30.10">
    <property type="entry name" value="Glutaredoxin"/>
    <property type="match status" value="1"/>
</dbReference>
<dbReference type="Proteomes" id="UP000000214">
    <property type="component" value="Chromosome"/>
</dbReference>
<dbReference type="STRING" id="1171373.PACID_09280"/>
<dbReference type="PANTHER" id="PTHR45663">
    <property type="entry name" value="GEO12009P1"/>
    <property type="match status" value="1"/>
</dbReference>
<dbReference type="HOGENOM" id="CLU_090389_10_4_11"/>
<evidence type="ECO:0000259" key="7">
    <source>
        <dbReference type="PROSITE" id="PS51352"/>
    </source>
</evidence>
<dbReference type="GO" id="GO:0015035">
    <property type="term" value="F:protein-disulfide reductase activity"/>
    <property type="evidence" value="ECO:0007669"/>
    <property type="project" value="UniProtKB-UniRule"/>
</dbReference>
<dbReference type="NCBIfam" id="TIGR01068">
    <property type="entry name" value="thioredoxin"/>
    <property type="match status" value="1"/>
</dbReference>
<keyword evidence="2" id="KW-0813">Transport</keyword>
<dbReference type="eggNOG" id="COG0526">
    <property type="taxonomic scope" value="Bacteria"/>
</dbReference>
<accession>K7SHM7</accession>
<dbReference type="EMBL" id="CP003493">
    <property type="protein sequence ID" value="AFV88765.1"/>
    <property type="molecule type" value="Genomic_DNA"/>
</dbReference>
<evidence type="ECO:0000256" key="4">
    <source>
        <dbReference type="ARBA" id="ARBA00023157"/>
    </source>
</evidence>
<evidence type="ECO:0000256" key="2">
    <source>
        <dbReference type="ARBA" id="ARBA00022448"/>
    </source>
</evidence>
<evidence type="ECO:0000256" key="1">
    <source>
        <dbReference type="ARBA" id="ARBA00008987"/>
    </source>
</evidence>
<evidence type="ECO:0000256" key="5">
    <source>
        <dbReference type="ARBA" id="ARBA00023284"/>
    </source>
</evidence>
<dbReference type="KEGG" id="pbo:PACID_09280"/>
<dbReference type="PRINTS" id="PR00421">
    <property type="entry name" value="THIOREDOXIN"/>
</dbReference>
<feature type="domain" description="Thioredoxin" evidence="7">
    <location>
        <begin position="1"/>
        <end position="117"/>
    </location>
</feature>
<comment type="similarity">
    <text evidence="1">Belongs to the thioredoxin family.</text>
</comment>
<evidence type="ECO:0000313" key="8">
    <source>
        <dbReference type="EMBL" id="AFV88765.1"/>
    </source>
</evidence>
<reference evidence="8 9" key="1">
    <citation type="journal article" date="2012" name="BMC Genomics">
        <title>The genome sequence of Propionibacterium acidipropionici provides insights into its biotechnological and industrial potential.</title>
        <authorList>
            <person name="Parizzi L.P."/>
            <person name="Grassi M.C."/>
            <person name="Llerena L.A."/>
            <person name="Carazzolle M.F."/>
            <person name="Queiroz V.L."/>
            <person name="Lunardi I."/>
            <person name="Zeidler A.F."/>
            <person name="Teixeira P.J."/>
            <person name="Mieczkowski P."/>
            <person name="Rincones J."/>
            <person name="Pereira G.A."/>
        </authorList>
    </citation>
    <scope>NUCLEOTIDE SEQUENCE [LARGE SCALE GENOMIC DNA]</scope>
    <source>
        <strain evidence="9">ATCC 4875 / DSM 20272 / JCM 6432 / NBRC 12425 / NCIMB 8070</strain>
    </source>
</reference>
<keyword evidence="5" id="KW-0676">Redox-active center</keyword>